<dbReference type="InterPro" id="IPR011048">
    <property type="entry name" value="Haem_d1_sf"/>
</dbReference>
<dbReference type="Proteomes" id="UP001597541">
    <property type="component" value="Unassembled WGS sequence"/>
</dbReference>
<dbReference type="InterPro" id="IPR015943">
    <property type="entry name" value="WD40/YVTN_repeat-like_dom_sf"/>
</dbReference>
<keyword evidence="4" id="KW-1185">Reference proteome</keyword>
<comment type="caution">
    <text evidence="3">The sequence shown here is derived from an EMBL/GenBank/DDBJ whole genome shotgun (WGS) entry which is preliminary data.</text>
</comment>
<sequence length="363" mass="39951">MLTEPLQNRRMLVFAGSYAEEQNQGVYVYEFDESKEELTLLDSAGGLKNPTFLNVDPSRNLLYAIAEGLSPDGAKIAQAASFSFTPETGKLSPLHTFNTTDSPTCHIQRDKADSRLIVTSYHGGMVGYLKLSSDGSTAELTDTRQHTGGSVDPERQDRPHPHSSFYSPDGKFILVQDLGLDRIIVYRTDDTGEQLIRHSEVQLHPGAGPRHLTFHPNGMFAYVINELDSTVTAFRYHSAEGKLETIETVPTLPADYDGENGCAEIAISSDGRFLYGSNRGHDSLVVYSVDGETGRLSVLEHVPVEGKHPRHFGLTPNGTHLLAANRDTDNIAVFRVDRDSGRLTYTGHSVNVSKPVCIQPFYV</sequence>
<evidence type="ECO:0000313" key="4">
    <source>
        <dbReference type="Proteomes" id="UP001597541"/>
    </source>
</evidence>
<accession>A0ABW5PCR8</accession>
<name>A0ABW5PCR8_9BACL</name>
<comment type="similarity">
    <text evidence="1">Belongs to the cycloisomerase 2 family.</text>
</comment>
<dbReference type="EMBL" id="JBHUME010000007">
    <property type="protein sequence ID" value="MFD2613142.1"/>
    <property type="molecule type" value="Genomic_DNA"/>
</dbReference>
<dbReference type="SUPFAM" id="SSF51004">
    <property type="entry name" value="C-terminal (heme d1) domain of cytochrome cd1-nitrite reductase"/>
    <property type="match status" value="1"/>
</dbReference>
<feature type="region of interest" description="Disordered" evidence="2">
    <location>
        <begin position="137"/>
        <end position="168"/>
    </location>
</feature>
<dbReference type="InterPro" id="IPR050282">
    <property type="entry name" value="Cycloisomerase_2"/>
</dbReference>
<dbReference type="Pfam" id="PF10282">
    <property type="entry name" value="Lactonase"/>
    <property type="match status" value="1"/>
</dbReference>
<organism evidence="3 4">
    <name type="scientific">Paenibacillus gansuensis</name>
    <dbReference type="NCBI Taxonomy" id="306542"/>
    <lineage>
        <taxon>Bacteria</taxon>
        <taxon>Bacillati</taxon>
        <taxon>Bacillota</taxon>
        <taxon>Bacilli</taxon>
        <taxon>Bacillales</taxon>
        <taxon>Paenibacillaceae</taxon>
        <taxon>Paenibacillus</taxon>
    </lineage>
</organism>
<dbReference type="PANTHER" id="PTHR30344">
    <property type="entry name" value="6-PHOSPHOGLUCONOLACTONASE-RELATED"/>
    <property type="match status" value="1"/>
</dbReference>
<dbReference type="PANTHER" id="PTHR30344:SF1">
    <property type="entry name" value="6-PHOSPHOGLUCONOLACTONASE"/>
    <property type="match status" value="1"/>
</dbReference>
<evidence type="ECO:0000313" key="3">
    <source>
        <dbReference type="EMBL" id="MFD2613142.1"/>
    </source>
</evidence>
<evidence type="ECO:0000256" key="2">
    <source>
        <dbReference type="SAM" id="MobiDB-lite"/>
    </source>
</evidence>
<evidence type="ECO:0000256" key="1">
    <source>
        <dbReference type="ARBA" id="ARBA00005564"/>
    </source>
</evidence>
<dbReference type="InterPro" id="IPR019405">
    <property type="entry name" value="Lactonase_7-beta_prop"/>
</dbReference>
<gene>
    <name evidence="3" type="ORF">ACFSUF_11975</name>
</gene>
<protein>
    <submittedName>
        <fullName evidence="3">Lactonase family protein</fullName>
    </submittedName>
</protein>
<dbReference type="Gene3D" id="2.130.10.10">
    <property type="entry name" value="YVTN repeat-like/Quinoprotein amine dehydrogenase"/>
    <property type="match status" value="1"/>
</dbReference>
<reference evidence="4" key="1">
    <citation type="journal article" date="2019" name="Int. J. Syst. Evol. Microbiol.">
        <title>The Global Catalogue of Microorganisms (GCM) 10K type strain sequencing project: providing services to taxonomists for standard genome sequencing and annotation.</title>
        <authorList>
            <consortium name="The Broad Institute Genomics Platform"/>
            <consortium name="The Broad Institute Genome Sequencing Center for Infectious Disease"/>
            <person name="Wu L."/>
            <person name="Ma J."/>
        </authorList>
    </citation>
    <scope>NUCLEOTIDE SEQUENCE [LARGE SCALE GENOMIC DNA]</scope>
    <source>
        <strain evidence="4">KCTC 3950</strain>
    </source>
</reference>
<proteinExistence type="inferred from homology"/>
<dbReference type="RefSeq" id="WP_377603098.1">
    <property type="nucleotide sequence ID" value="NZ_JBHUME010000007.1"/>
</dbReference>